<evidence type="ECO:0000256" key="2">
    <source>
        <dbReference type="ARBA" id="ARBA00022692"/>
    </source>
</evidence>
<evidence type="ECO:0000256" key="6">
    <source>
        <dbReference type="SAM" id="Phobius"/>
    </source>
</evidence>
<name>A0A9Q0S027_9DIPT</name>
<sequence>MAGLFSRRYLQSLININKSFNVKSMSYYNMQHANCALMPISQLLIKTNTNSFLNSRISKTVFSPHLGHNSLLKSNFTSSKWGWNKKSETVPSESEQPKKQGIVARFKELTRKYWYVLVPVHLVTSAGWLTGFYYLSTSGVDMVALLQALSINETIIENMKDSSMGHYAITYMCYKIATPVRYTVTIGGTTISIKYLSKWGYIKPMPTKEELQKMYDDKKAEMKQNFDDKKAQMIQDIEDRKTQMLQDFDDKKAQIKQ</sequence>
<gene>
    <name evidence="8" type="primary">FAM210A</name>
    <name evidence="8" type="ORF">Bhyg_11213</name>
</gene>
<keyword evidence="3 6" id="KW-1133">Transmembrane helix</keyword>
<dbReference type="Proteomes" id="UP001151699">
    <property type="component" value="Chromosome X"/>
</dbReference>
<dbReference type="PANTHER" id="PTHR21377:SF1">
    <property type="entry name" value="PROTEIN FAM210A"/>
    <property type="match status" value="1"/>
</dbReference>
<dbReference type="EMBL" id="WJQU01000003">
    <property type="protein sequence ID" value="KAJ6638478.1"/>
    <property type="molecule type" value="Genomic_DNA"/>
</dbReference>
<dbReference type="GO" id="GO:0005739">
    <property type="term" value="C:mitochondrion"/>
    <property type="evidence" value="ECO:0007669"/>
    <property type="project" value="TreeGrafter"/>
</dbReference>
<evidence type="ECO:0000256" key="3">
    <source>
        <dbReference type="ARBA" id="ARBA00022989"/>
    </source>
</evidence>
<dbReference type="InterPro" id="IPR045866">
    <property type="entry name" value="FAM210A/B-like"/>
</dbReference>
<proteinExistence type="predicted"/>
<comment type="subcellular location">
    <subcellularLocation>
        <location evidence="1">Membrane</location>
        <topology evidence="1">Single-pass membrane protein</topology>
    </subcellularLocation>
</comment>
<protein>
    <submittedName>
        <fullName evidence="8">Protein FAM210A</fullName>
    </submittedName>
</protein>
<feature type="non-terminal residue" evidence="8">
    <location>
        <position position="257"/>
    </location>
</feature>
<dbReference type="GO" id="GO:0016020">
    <property type="term" value="C:membrane"/>
    <property type="evidence" value="ECO:0007669"/>
    <property type="project" value="UniProtKB-SubCell"/>
</dbReference>
<evidence type="ECO:0000259" key="7">
    <source>
        <dbReference type="Pfam" id="PF06916"/>
    </source>
</evidence>
<evidence type="ECO:0000256" key="5">
    <source>
        <dbReference type="ARBA" id="ARBA00023136"/>
    </source>
</evidence>
<organism evidence="8 9">
    <name type="scientific">Pseudolycoriella hygida</name>
    <dbReference type="NCBI Taxonomy" id="35572"/>
    <lineage>
        <taxon>Eukaryota</taxon>
        <taxon>Metazoa</taxon>
        <taxon>Ecdysozoa</taxon>
        <taxon>Arthropoda</taxon>
        <taxon>Hexapoda</taxon>
        <taxon>Insecta</taxon>
        <taxon>Pterygota</taxon>
        <taxon>Neoptera</taxon>
        <taxon>Endopterygota</taxon>
        <taxon>Diptera</taxon>
        <taxon>Nematocera</taxon>
        <taxon>Sciaroidea</taxon>
        <taxon>Sciaridae</taxon>
        <taxon>Pseudolycoriella</taxon>
    </lineage>
</organism>
<feature type="transmembrane region" description="Helical" evidence="6">
    <location>
        <begin position="113"/>
        <end position="135"/>
    </location>
</feature>
<comment type="caution">
    <text evidence="8">The sequence shown here is derived from an EMBL/GenBank/DDBJ whole genome shotgun (WGS) entry which is preliminary data.</text>
</comment>
<keyword evidence="4" id="KW-0175">Coiled coil</keyword>
<reference evidence="8" key="1">
    <citation type="submission" date="2022-07" db="EMBL/GenBank/DDBJ databases">
        <authorList>
            <person name="Trinca V."/>
            <person name="Uliana J.V.C."/>
            <person name="Torres T.T."/>
            <person name="Ward R.J."/>
            <person name="Monesi N."/>
        </authorList>
    </citation>
    <scope>NUCLEOTIDE SEQUENCE</scope>
    <source>
        <strain evidence="8">HSMRA1968</strain>
        <tissue evidence="8">Whole embryos</tissue>
    </source>
</reference>
<keyword evidence="2 6" id="KW-0812">Transmembrane</keyword>
<dbReference type="Pfam" id="PF06916">
    <property type="entry name" value="FAM210A-B_dom"/>
    <property type="match status" value="1"/>
</dbReference>
<dbReference type="AlphaFoldDB" id="A0A9Q0S027"/>
<keyword evidence="9" id="KW-1185">Reference proteome</keyword>
<dbReference type="PANTHER" id="PTHR21377">
    <property type="entry name" value="PROTEIN FAM210B, MITOCHONDRIAL"/>
    <property type="match status" value="1"/>
</dbReference>
<dbReference type="InterPro" id="IPR009688">
    <property type="entry name" value="FAM210A/B-like_dom"/>
</dbReference>
<evidence type="ECO:0000256" key="1">
    <source>
        <dbReference type="ARBA" id="ARBA00004167"/>
    </source>
</evidence>
<evidence type="ECO:0000313" key="9">
    <source>
        <dbReference type="Proteomes" id="UP001151699"/>
    </source>
</evidence>
<keyword evidence="5 6" id="KW-0472">Membrane</keyword>
<accession>A0A9Q0S027</accession>
<dbReference type="OrthoDB" id="5874039at2759"/>
<evidence type="ECO:0000313" key="8">
    <source>
        <dbReference type="EMBL" id="KAJ6638478.1"/>
    </source>
</evidence>
<evidence type="ECO:0000256" key="4">
    <source>
        <dbReference type="ARBA" id="ARBA00023054"/>
    </source>
</evidence>
<feature type="domain" description="DUF1279" evidence="7">
    <location>
        <begin position="105"/>
        <end position="190"/>
    </location>
</feature>